<proteinExistence type="predicted"/>
<evidence type="ECO:0000313" key="2">
    <source>
        <dbReference type="EMBL" id="MFD1228692.1"/>
    </source>
</evidence>
<gene>
    <name evidence="2" type="ORF">ACFQ35_16240</name>
</gene>
<comment type="caution">
    <text evidence="2">The sequence shown here is derived from an EMBL/GenBank/DDBJ whole genome shotgun (WGS) entry which is preliminary data.</text>
</comment>
<dbReference type="EMBL" id="JBHTMA010000040">
    <property type="protein sequence ID" value="MFD1228692.1"/>
    <property type="molecule type" value="Genomic_DNA"/>
</dbReference>
<sequence>MTSFSSIQLSRQDAGLGFIESVPMSGPAPEKMSGHQLTNQHTDLRASLKINYDIRCVQTVGDVSSEWPTASQGAPSKLNSDASPNYHIFQTTTFLKIWEQTYAPALKAELYLIEVRMKDGRPVVFLPLSILPCNHTRILSFTDQGVADYNAPVLFDCGIEWNQSQAENLWRQILAILPAFDYAEFKNMPEKLGALINPLFLLTNTDNLADSHANNLTHDWETIQQNLVRPKSIRRKLRHLHELGNCTFSIAKTAQEQQQLLEFMLHEKQQRFIETHVPGFDQYPEKIHYFKEATLAFQATGTLHISALKLDGEILACMWGLVSGPHYYGIMIASNLKKWAKYSPGHALHYLLLQHLKDEGYDCLDLGVGDEEWKLQNCDLTIPLKCMTFTATTRGKLYAMQKAVMEYLRATAFWQALRPLKWRFFRALQR</sequence>
<dbReference type="Proteomes" id="UP001597263">
    <property type="component" value="Unassembled WGS sequence"/>
</dbReference>
<protein>
    <submittedName>
        <fullName evidence="2">GNAT family N-acetyltransferase</fullName>
    </submittedName>
</protein>
<evidence type="ECO:0000313" key="3">
    <source>
        <dbReference type="Proteomes" id="UP001597263"/>
    </source>
</evidence>
<dbReference type="InterPro" id="IPR038740">
    <property type="entry name" value="BioF2-like_GNAT_dom"/>
</dbReference>
<reference evidence="3" key="1">
    <citation type="journal article" date="2019" name="Int. J. Syst. Evol. Microbiol.">
        <title>The Global Catalogue of Microorganisms (GCM) 10K type strain sequencing project: providing services to taxonomists for standard genome sequencing and annotation.</title>
        <authorList>
            <consortium name="The Broad Institute Genomics Platform"/>
            <consortium name="The Broad Institute Genome Sequencing Center for Infectious Disease"/>
            <person name="Wu L."/>
            <person name="Ma J."/>
        </authorList>
    </citation>
    <scope>NUCLEOTIDE SEQUENCE [LARGE SCALE GENOMIC DNA]</scope>
    <source>
        <strain evidence="3">CCUG 49584</strain>
    </source>
</reference>
<evidence type="ECO:0000259" key="1">
    <source>
        <dbReference type="Pfam" id="PF13480"/>
    </source>
</evidence>
<dbReference type="Pfam" id="PF13480">
    <property type="entry name" value="Acetyltransf_6"/>
    <property type="match status" value="1"/>
</dbReference>
<name>A0ABW3V7U6_9HYPH</name>
<dbReference type="Gene3D" id="3.40.630.30">
    <property type="match status" value="1"/>
</dbReference>
<keyword evidence="3" id="KW-1185">Reference proteome</keyword>
<accession>A0ABW3V7U6</accession>
<dbReference type="SUPFAM" id="SSF55729">
    <property type="entry name" value="Acyl-CoA N-acyltransferases (Nat)"/>
    <property type="match status" value="1"/>
</dbReference>
<organism evidence="2 3">
    <name type="scientific">Pseudochrobactrum kiredjianiae</name>
    <dbReference type="NCBI Taxonomy" id="386305"/>
    <lineage>
        <taxon>Bacteria</taxon>
        <taxon>Pseudomonadati</taxon>
        <taxon>Pseudomonadota</taxon>
        <taxon>Alphaproteobacteria</taxon>
        <taxon>Hyphomicrobiales</taxon>
        <taxon>Brucellaceae</taxon>
        <taxon>Pseudochrobactrum</taxon>
    </lineage>
</organism>
<feature type="domain" description="BioF2-like acetyltransferase" evidence="1">
    <location>
        <begin position="231"/>
        <end position="374"/>
    </location>
</feature>
<dbReference type="RefSeq" id="WP_289385425.1">
    <property type="nucleotide sequence ID" value="NZ_JAUCBM010000001.1"/>
</dbReference>
<dbReference type="InterPro" id="IPR016181">
    <property type="entry name" value="Acyl_CoA_acyltransferase"/>
</dbReference>